<dbReference type="EC" id="6.1.1.10" evidence="3"/>
<comment type="catalytic activity">
    <reaction evidence="11">
        <text>tRNA(Met) + L-methionine + ATP = L-methionyl-tRNA(Met) + AMP + diphosphate</text>
        <dbReference type="Rhea" id="RHEA:13481"/>
        <dbReference type="Rhea" id="RHEA-COMP:9667"/>
        <dbReference type="Rhea" id="RHEA-COMP:9698"/>
        <dbReference type="ChEBI" id="CHEBI:30616"/>
        <dbReference type="ChEBI" id="CHEBI:33019"/>
        <dbReference type="ChEBI" id="CHEBI:57844"/>
        <dbReference type="ChEBI" id="CHEBI:78442"/>
        <dbReference type="ChEBI" id="CHEBI:78530"/>
        <dbReference type="ChEBI" id="CHEBI:456215"/>
        <dbReference type="EC" id="6.1.1.10"/>
    </reaction>
</comment>
<dbReference type="InterPro" id="IPR029038">
    <property type="entry name" value="MetRS_Zn"/>
</dbReference>
<dbReference type="InterPro" id="IPR014758">
    <property type="entry name" value="Met-tRNA_synth"/>
</dbReference>
<dbReference type="EMBL" id="PCRH01000021">
    <property type="protein sequence ID" value="PIP17247.1"/>
    <property type="molecule type" value="Genomic_DNA"/>
</dbReference>
<dbReference type="GO" id="GO:0005829">
    <property type="term" value="C:cytosol"/>
    <property type="evidence" value="ECO:0007669"/>
    <property type="project" value="TreeGrafter"/>
</dbReference>
<dbReference type="AlphaFoldDB" id="A0A2G9YDE2"/>
<evidence type="ECO:0000256" key="8">
    <source>
        <dbReference type="ARBA" id="ARBA00022917"/>
    </source>
</evidence>
<sequence>MRTSKLPQKIFIGLAWPYVNSDLHIGHLAGYLLPADIFARFHRLINDDVLMVSGSDCFGTPITIEAEKQKVSPRQIAQEYHQKFIELFKLADIEFDLYTKTNTNNHQKVVQKIFLKLLKKNFIFKDKTRQYYSQAEKRFLPDRYVEGICPDCGFGQARSDQCDNCNSLLKEGELIKPKSKISQKPVELKLTEHYFFDWPKLQKFLEKYIKSKKGWRQWVYQETLDWLKKGLKPRAITRDLDWGIEIPKNKIAKELQIENIENKRIYVWFEAIIGYLSGSIEWAKKTNKSWRDFWYNAKARHFYFMGKDNLIFHTLFWPGQLYAYDSKIHLPDFPAINQFLTLNNQKFSKSRGISISSAYLVKTYGSDAVRFYLCSIMPENADANFTWQDFADKNNNLLIGNLGNFINRSLTLAKNLNFKDNFNFDLSIEKQIAKILTQAKTALQNCEFRKYLETILELSDFGNKYIAEKQPWSLKNKSQVISNCSFIVLALLLLIKPLMPNASKNLSAILGIKIDLWPQNEIKILKQLVHKIKIGKIKPLFKKIDAKEIKKEEGKLKSAITFS</sequence>
<dbReference type="Proteomes" id="UP000231480">
    <property type="component" value="Unassembled WGS sequence"/>
</dbReference>
<dbReference type="Pfam" id="PF09334">
    <property type="entry name" value="tRNA-synt_1g"/>
    <property type="match status" value="1"/>
</dbReference>
<evidence type="ECO:0000256" key="1">
    <source>
        <dbReference type="ARBA" id="ARBA00003314"/>
    </source>
</evidence>
<dbReference type="InterPro" id="IPR015413">
    <property type="entry name" value="Methionyl/Leucyl_tRNA_Synth"/>
</dbReference>
<accession>A0A2G9YDE2</accession>
<comment type="function">
    <text evidence="1">Is required not only for elongation of protein synthesis but also for the initiation of all mRNA translation through initiator tRNA(fMet) aminoacylation.</text>
</comment>
<evidence type="ECO:0000256" key="5">
    <source>
        <dbReference type="ARBA" id="ARBA00022598"/>
    </source>
</evidence>
<dbReference type="InterPro" id="IPR033911">
    <property type="entry name" value="MetRS_core"/>
</dbReference>
<dbReference type="Gene3D" id="1.10.730.10">
    <property type="entry name" value="Isoleucyl-tRNA Synthetase, Domain 1"/>
    <property type="match status" value="1"/>
</dbReference>
<dbReference type="Gene3D" id="2.20.28.20">
    <property type="entry name" value="Methionyl-tRNA synthetase, Zn-domain"/>
    <property type="match status" value="1"/>
</dbReference>
<dbReference type="PANTHER" id="PTHR45765">
    <property type="entry name" value="METHIONINE--TRNA LIGASE"/>
    <property type="match status" value="1"/>
</dbReference>
<evidence type="ECO:0000313" key="15">
    <source>
        <dbReference type="EMBL" id="PIP17247.1"/>
    </source>
</evidence>
<evidence type="ECO:0000256" key="11">
    <source>
        <dbReference type="ARBA" id="ARBA00047364"/>
    </source>
</evidence>
<dbReference type="InterPro" id="IPR023458">
    <property type="entry name" value="Met-tRNA_ligase_1"/>
</dbReference>
<name>A0A2G9YDE2_9BACT</name>
<evidence type="ECO:0000256" key="2">
    <source>
        <dbReference type="ARBA" id="ARBA00008258"/>
    </source>
</evidence>
<evidence type="ECO:0000256" key="3">
    <source>
        <dbReference type="ARBA" id="ARBA00012838"/>
    </source>
</evidence>
<evidence type="ECO:0000256" key="10">
    <source>
        <dbReference type="ARBA" id="ARBA00030904"/>
    </source>
</evidence>
<keyword evidence="9 12" id="KW-0030">Aminoacyl-tRNA synthetase</keyword>
<evidence type="ECO:0000259" key="13">
    <source>
        <dbReference type="Pfam" id="PF09334"/>
    </source>
</evidence>
<dbReference type="GO" id="GO:0004825">
    <property type="term" value="F:methionine-tRNA ligase activity"/>
    <property type="evidence" value="ECO:0007669"/>
    <property type="project" value="UniProtKB-EC"/>
</dbReference>
<dbReference type="Pfam" id="PF19303">
    <property type="entry name" value="Anticodon_3"/>
    <property type="match status" value="1"/>
</dbReference>
<dbReference type="PANTHER" id="PTHR45765:SF1">
    <property type="entry name" value="METHIONINE--TRNA LIGASE, CYTOPLASMIC"/>
    <property type="match status" value="1"/>
</dbReference>
<comment type="similarity">
    <text evidence="2">Belongs to the class-I aminoacyl-tRNA synthetase family. MetG type 1 subfamily.</text>
</comment>
<dbReference type="SUPFAM" id="SSF47323">
    <property type="entry name" value="Anticodon-binding domain of a subclass of class I aminoacyl-tRNA synthetases"/>
    <property type="match status" value="1"/>
</dbReference>
<keyword evidence="5 12" id="KW-0436">Ligase</keyword>
<keyword evidence="7 12" id="KW-0067">ATP-binding</keyword>
<feature type="domain" description="Methionyl/Leucyl tRNA synthetase" evidence="13">
    <location>
        <begin position="11"/>
        <end position="409"/>
    </location>
</feature>
<dbReference type="InterPro" id="IPR014729">
    <property type="entry name" value="Rossmann-like_a/b/a_fold"/>
</dbReference>
<evidence type="ECO:0000256" key="6">
    <source>
        <dbReference type="ARBA" id="ARBA00022741"/>
    </source>
</evidence>
<evidence type="ECO:0000256" key="7">
    <source>
        <dbReference type="ARBA" id="ARBA00022840"/>
    </source>
</evidence>
<dbReference type="GO" id="GO:0005524">
    <property type="term" value="F:ATP binding"/>
    <property type="evidence" value="ECO:0007669"/>
    <property type="project" value="UniProtKB-KW"/>
</dbReference>
<dbReference type="InterPro" id="IPR009080">
    <property type="entry name" value="tRNAsynth_Ia_anticodon-bd"/>
</dbReference>
<dbReference type="SUPFAM" id="SSF52374">
    <property type="entry name" value="Nucleotidylyl transferase"/>
    <property type="match status" value="1"/>
</dbReference>
<organism evidence="15 16">
    <name type="scientific">Candidatus Portnoybacteria bacterium CG23_combo_of_CG06-09_8_20_14_all_37_13</name>
    <dbReference type="NCBI Taxonomy" id="1974819"/>
    <lineage>
        <taxon>Bacteria</taxon>
        <taxon>Candidatus Portnoyibacteriota</taxon>
    </lineage>
</organism>
<dbReference type="CDD" id="cd00814">
    <property type="entry name" value="MetRS_core"/>
    <property type="match status" value="1"/>
</dbReference>
<comment type="caution">
    <text evidence="15">The sequence shown here is derived from an EMBL/GenBank/DDBJ whole genome shotgun (WGS) entry which is preliminary data.</text>
</comment>
<gene>
    <name evidence="15" type="primary">metG</name>
    <name evidence="15" type="ORF">COX44_00960</name>
</gene>
<reference evidence="15 16" key="1">
    <citation type="submission" date="2017-09" db="EMBL/GenBank/DDBJ databases">
        <title>Depth-based differentiation of microbial function through sediment-hosted aquifers and enrichment of novel symbionts in the deep terrestrial subsurface.</title>
        <authorList>
            <person name="Probst A.J."/>
            <person name="Ladd B."/>
            <person name="Jarett J.K."/>
            <person name="Geller-Mcgrath D.E."/>
            <person name="Sieber C.M."/>
            <person name="Emerson J.B."/>
            <person name="Anantharaman K."/>
            <person name="Thomas B.C."/>
            <person name="Malmstrom R."/>
            <person name="Stieglmeier M."/>
            <person name="Klingl A."/>
            <person name="Woyke T."/>
            <person name="Ryan C.M."/>
            <person name="Banfield J.F."/>
        </authorList>
    </citation>
    <scope>NUCLEOTIDE SEQUENCE [LARGE SCALE GENOMIC DNA]</scope>
    <source>
        <strain evidence="15">CG23_combo_of_CG06-09_8_20_14_all_37_13</strain>
    </source>
</reference>
<evidence type="ECO:0000256" key="12">
    <source>
        <dbReference type="RuleBase" id="RU363039"/>
    </source>
</evidence>
<dbReference type="InterPro" id="IPR041872">
    <property type="entry name" value="Anticodon_Met"/>
</dbReference>
<evidence type="ECO:0000256" key="9">
    <source>
        <dbReference type="ARBA" id="ARBA00023146"/>
    </source>
</evidence>
<evidence type="ECO:0000313" key="16">
    <source>
        <dbReference type="Proteomes" id="UP000231480"/>
    </source>
</evidence>
<evidence type="ECO:0000256" key="4">
    <source>
        <dbReference type="ARBA" id="ARBA00018753"/>
    </source>
</evidence>
<dbReference type="SUPFAM" id="SSF57770">
    <property type="entry name" value="Methionyl-tRNA synthetase (MetRS), Zn-domain"/>
    <property type="match status" value="1"/>
</dbReference>
<evidence type="ECO:0000259" key="14">
    <source>
        <dbReference type="Pfam" id="PF19303"/>
    </source>
</evidence>
<keyword evidence="6 12" id="KW-0547">Nucleotide-binding</keyword>
<dbReference type="Gene3D" id="3.40.50.620">
    <property type="entry name" value="HUPs"/>
    <property type="match status" value="1"/>
</dbReference>
<dbReference type="GO" id="GO:0006431">
    <property type="term" value="P:methionyl-tRNA aminoacylation"/>
    <property type="evidence" value="ECO:0007669"/>
    <property type="project" value="InterPro"/>
</dbReference>
<dbReference type="NCBIfam" id="TIGR00398">
    <property type="entry name" value="metG"/>
    <property type="match status" value="1"/>
</dbReference>
<dbReference type="PRINTS" id="PR01041">
    <property type="entry name" value="TRNASYNTHMET"/>
</dbReference>
<feature type="domain" description="Methionyl-tRNA synthetase anticodon-binding" evidence="14">
    <location>
        <begin position="428"/>
        <end position="551"/>
    </location>
</feature>
<proteinExistence type="inferred from homology"/>
<protein>
    <recommendedName>
        <fullName evidence="4">Methionine--tRNA ligase</fullName>
        <ecNumber evidence="3">6.1.1.10</ecNumber>
    </recommendedName>
    <alternativeName>
        <fullName evidence="10">Methionyl-tRNA synthetase</fullName>
    </alternativeName>
</protein>
<keyword evidence="8 12" id="KW-0648">Protein biosynthesis</keyword>